<dbReference type="Pfam" id="PF04940">
    <property type="entry name" value="BLUF"/>
    <property type="match status" value="1"/>
</dbReference>
<dbReference type="SMART" id="SM01034">
    <property type="entry name" value="BLUF"/>
    <property type="match status" value="1"/>
</dbReference>
<dbReference type="AlphaFoldDB" id="A0A2L0UIC7"/>
<dbReference type="InterPro" id="IPR007024">
    <property type="entry name" value="BLUF_domain"/>
</dbReference>
<evidence type="ECO:0000313" key="3">
    <source>
        <dbReference type="Proteomes" id="UP000239187"/>
    </source>
</evidence>
<dbReference type="SUPFAM" id="SSF54975">
    <property type="entry name" value="Acylphosphatase/BLUF domain-like"/>
    <property type="match status" value="1"/>
</dbReference>
<feature type="domain" description="BLUF" evidence="1">
    <location>
        <begin position="8"/>
        <end position="56"/>
    </location>
</feature>
<dbReference type="Gene3D" id="3.30.70.100">
    <property type="match status" value="1"/>
</dbReference>
<protein>
    <recommendedName>
        <fullName evidence="1">BLUF domain-containing protein</fullName>
    </recommendedName>
</protein>
<dbReference type="EMBL" id="CP024915">
    <property type="protein sequence ID" value="AUZ89011.1"/>
    <property type="molecule type" value="Genomic_DNA"/>
</dbReference>
<dbReference type="GO" id="GO:0071949">
    <property type="term" value="F:FAD binding"/>
    <property type="evidence" value="ECO:0007669"/>
    <property type="project" value="InterPro"/>
</dbReference>
<organism evidence="2 3">
    <name type="scientific">Arthrobacter agilis</name>
    <dbReference type="NCBI Taxonomy" id="37921"/>
    <lineage>
        <taxon>Bacteria</taxon>
        <taxon>Bacillati</taxon>
        <taxon>Actinomycetota</taxon>
        <taxon>Actinomycetes</taxon>
        <taxon>Micrococcales</taxon>
        <taxon>Micrococcaceae</taxon>
        <taxon>Arthrobacter</taxon>
    </lineage>
</organism>
<evidence type="ECO:0000259" key="1">
    <source>
        <dbReference type="PROSITE" id="PS50925"/>
    </source>
</evidence>
<dbReference type="Proteomes" id="UP000239187">
    <property type="component" value="Chromosome"/>
</dbReference>
<evidence type="ECO:0000313" key="2">
    <source>
        <dbReference type="EMBL" id="AUZ89011.1"/>
    </source>
</evidence>
<dbReference type="RefSeq" id="WP_208741877.1">
    <property type="nucleotide sequence ID" value="NZ_CP024915.1"/>
</dbReference>
<reference evidence="2 3" key="1">
    <citation type="submission" date="2017-11" db="EMBL/GenBank/DDBJ databases">
        <title>Draft genome of Arthrobacter agilis strain UMCV2, a plant growth-promoting rhizobacterium and biocontrol capacity of phytopathogenic fungi.</title>
        <authorList>
            <person name="Martinez-Camara R."/>
            <person name="Santoyo G."/>
            <person name="Moreno-Hagelsieb G."/>
            <person name="Valencia-Cantero E."/>
        </authorList>
    </citation>
    <scope>NUCLEOTIDE SEQUENCE [LARGE SCALE GENOMIC DNA]</scope>
    <source>
        <strain evidence="2 3">UMCV2</strain>
    </source>
</reference>
<gene>
    <name evidence="2" type="ORF">CVO76_16195</name>
</gene>
<feature type="non-terminal residue" evidence="2">
    <location>
        <position position="56"/>
    </location>
</feature>
<dbReference type="PROSITE" id="PS50925">
    <property type="entry name" value="BLUF"/>
    <property type="match status" value="1"/>
</dbReference>
<accession>A0A2L0UIC7</accession>
<proteinExistence type="predicted"/>
<dbReference type="GO" id="GO:0009882">
    <property type="term" value="F:blue light photoreceptor activity"/>
    <property type="evidence" value="ECO:0007669"/>
    <property type="project" value="InterPro"/>
</dbReference>
<name>A0A2L0UIC7_9MICC</name>
<dbReference type="InterPro" id="IPR036046">
    <property type="entry name" value="Acylphosphatase-like_dom_sf"/>
</dbReference>
<sequence>MATSRDQTLSIVYSSTATRPLNDADLSALLAISRRNNARAEVTGMLLYRGGRFLQV</sequence>